<gene>
    <name evidence="4" type="ORF">GTHE00462_LOCUS19756</name>
</gene>
<dbReference type="PROSITE" id="PS50102">
    <property type="entry name" value="RRM"/>
    <property type="match status" value="1"/>
</dbReference>
<dbReference type="SUPFAM" id="SSF54928">
    <property type="entry name" value="RNA-binding domain, RBD"/>
    <property type="match status" value="1"/>
</dbReference>
<organism evidence="4">
    <name type="scientific">Guillardia theta</name>
    <name type="common">Cryptophyte</name>
    <name type="synonym">Cryptomonas phi</name>
    <dbReference type="NCBI Taxonomy" id="55529"/>
    <lineage>
        <taxon>Eukaryota</taxon>
        <taxon>Cryptophyceae</taxon>
        <taxon>Pyrenomonadales</taxon>
        <taxon>Geminigeraceae</taxon>
        <taxon>Guillardia</taxon>
    </lineage>
</organism>
<keyword evidence="1" id="KW-0694">RNA-binding</keyword>
<dbReference type="Gene3D" id="3.30.70.330">
    <property type="match status" value="1"/>
</dbReference>
<evidence type="ECO:0000256" key="2">
    <source>
        <dbReference type="SAM" id="MobiDB-lite"/>
    </source>
</evidence>
<protein>
    <recommendedName>
        <fullName evidence="3">RRM domain-containing protein</fullName>
    </recommendedName>
</protein>
<dbReference type="SMART" id="SM00360">
    <property type="entry name" value="RRM"/>
    <property type="match status" value="1"/>
</dbReference>
<sequence length="401" mass="42901">MHYPPNQTLVMKGVPHGATLPQLLSLLSSSASSSAPPPSPSNMPPPGPPGPHAGFLSTSSFPPLAPPMGMQGEIPNPHSGMFPPSPPSCSPPLSHPSSPPALPLPCSAQVVFDRLPTDPAYPQLAYLNFQDAESAHLAKNVLRVYVDHLRFHAGEGRCPPPPMDCSRLSISIKGEPVPNFTIFVGNVYDEDEASLSSTFGVFGSLCSLSIHGLPPVKLMDGCAFVNFVSFMDAAAALRACENREVILGKRGGCIAEARPNHNILYVEEVKRLLESRPMQSMSFQEAERITTFMEGKHRPPSGVEVLIRCQGLFCVDSYDRTITLAPPPLLSSPPPPRSLPAQVPMSECAAAFELPRDQGQTPPRGLPVGCRAAPQEKVAASPLQQLWGWQSLPGVDRALLA</sequence>
<feature type="compositionally biased region" description="Pro residues" evidence="2">
    <location>
        <begin position="83"/>
        <end position="100"/>
    </location>
</feature>
<feature type="compositionally biased region" description="Pro residues" evidence="2">
    <location>
        <begin position="35"/>
        <end position="51"/>
    </location>
</feature>
<feature type="region of interest" description="Disordered" evidence="2">
    <location>
        <begin position="21"/>
        <end position="100"/>
    </location>
</feature>
<name>A0A7S4KXN4_GUITH</name>
<dbReference type="Pfam" id="PF00076">
    <property type="entry name" value="RRM_1"/>
    <property type="match status" value="1"/>
</dbReference>
<dbReference type="InterPro" id="IPR012677">
    <property type="entry name" value="Nucleotide-bd_a/b_plait_sf"/>
</dbReference>
<dbReference type="EMBL" id="HBKN01025397">
    <property type="protein sequence ID" value="CAE2308123.1"/>
    <property type="molecule type" value="Transcribed_RNA"/>
</dbReference>
<dbReference type="CDD" id="cd00590">
    <property type="entry name" value="RRM_SF"/>
    <property type="match status" value="1"/>
</dbReference>
<evidence type="ECO:0000256" key="1">
    <source>
        <dbReference type="PROSITE-ProRule" id="PRU00176"/>
    </source>
</evidence>
<dbReference type="InterPro" id="IPR035979">
    <property type="entry name" value="RBD_domain_sf"/>
</dbReference>
<dbReference type="GO" id="GO:0003723">
    <property type="term" value="F:RNA binding"/>
    <property type="evidence" value="ECO:0007669"/>
    <property type="project" value="UniProtKB-UniRule"/>
</dbReference>
<feature type="domain" description="RRM" evidence="3">
    <location>
        <begin position="180"/>
        <end position="271"/>
    </location>
</feature>
<accession>A0A7S4KXN4</accession>
<feature type="compositionally biased region" description="Low complexity" evidence="2">
    <location>
        <begin position="21"/>
        <end position="34"/>
    </location>
</feature>
<dbReference type="AlphaFoldDB" id="A0A7S4KXN4"/>
<dbReference type="InterPro" id="IPR000504">
    <property type="entry name" value="RRM_dom"/>
</dbReference>
<reference evidence="4" key="1">
    <citation type="submission" date="2021-01" db="EMBL/GenBank/DDBJ databases">
        <authorList>
            <person name="Corre E."/>
            <person name="Pelletier E."/>
            <person name="Niang G."/>
            <person name="Scheremetjew M."/>
            <person name="Finn R."/>
            <person name="Kale V."/>
            <person name="Holt S."/>
            <person name="Cochrane G."/>
            <person name="Meng A."/>
            <person name="Brown T."/>
            <person name="Cohen L."/>
        </authorList>
    </citation>
    <scope>NUCLEOTIDE SEQUENCE</scope>
    <source>
        <strain evidence="4">CCMP 2712</strain>
    </source>
</reference>
<evidence type="ECO:0000259" key="3">
    <source>
        <dbReference type="PROSITE" id="PS50102"/>
    </source>
</evidence>
<proteinExistence type="predicted"/>
<evidence type="ECO:0000313" key="4">
    <source>
        <dbReference type="EMBL" id="CAE2308123.1"/>
    </source>
</evidence>